<keyword evidence="4" id="KW-0326">Glycosidase</keyword>
<dbReference type="Gene3D" id="1.10.1670.10">
    <property type="entry name" value="Helix-hairpin-Helix base-excision DNA repair enzymes (C-terminal)"/>
    <property type="match status" value="1"/>
</dbReference>
<dbReference type="AlphaFoldDB" id="A0A645ISN1"/>
<evidence type="ECO:0000256" key="2">
    <source>
        <dbReference type="ARBA" id="ARBA00022801"/>
    </source>
</evidence>
<evidence type="ECO:0000256" key="1">
    <source>
        <dbReference type="ARBA" id="ARBA00022763"/>
    </source>
</evidence>
<protein>
    <submittedName>
        <fullName evidence="5">Putative N-glycosylase/DNA lyase</fullName>
    </submittedName>
</protein>
<dbReference type="EMBL" id="VSSQ01122593">
    <property type="protein sequence ID" value="MPN54405.1"/>
    <property type="molecule type" value="Genomic_DNA"/>
</dbReference>
<evidence type="ECO:0000256" key="3">
    <source>
        <dbReference type="ARBA" id="ARBA00023204"/>
    </source>
</evidence>
<evidence type="ECO:0000313" key="5">
    <source>
        <dbReference type="EMBL" id="MPN54405.1"/>
    </source>
</evidence>
<dbReference type="GO" id="GO:0016799">
    <property type="term" value="F:hydrolase activity, hydrolyzing N-glycosyl compounds"/>
    <property type="evidence" value="ECO:0007669"/>
    <property type="project" value="InterPro"/>
</dbReference>
<dbReference type="GO" id="GO:0003906">
    <property type="term" value="F:DNA-(apurinic or apyrimidinic site) endonuclease activity"/>
    <property type="evidence" value="ECO:0007669"/>
    <property type="project" value="InterPro"/>
</dbReference>
<proteinExistence type="predicted"/>
<dbReference type="InterPro" id="IPR012092">
    <property type="entry name" value="DNA_glyclase/AP_lyase_Ogg"/>
</dbReference>
<accession>A0A645ISN1</accession>
<sequence length="82" mass="9658">MKSASWFLRNIGYSYDYAVFDVHILRFISRIGIDVPNVISDKVYIYLEDILREICNKIGVTLGSMDYLLWILGRNGYLEYVR</sequence>
<gene>
    <name evidence="5" type="primary">ogg_2</name>
    <name evidence="5" type="ORF">SDC9_202075</name>
</gene>
<dbReference type="InterPro" id="IPR023170">
    <property type="entry name" value="HhH_base_excis_C"/>
</dbReference>
<evidence type="ECO:0000256" key="4">
    <source>
        <dbReference type="ARBA" id="ARBA00023295"/>
    </source>
</evidence>
<keyword evidence="3" id="KW-0234">DNA repair</keyword>
<comment type="caution">
    <text evidence="5">The sequence shown here is derived from an EMBL/GenBank/DDBJ whole genome shotgun (WGS) entry which is preliminary data.</text>
</comment>
<dbReference type="GO" id="GO:0006281">
    <property type="term" value="P:DNA repair"/>
    <property type="evidence" value="ECO:0007669"/>
    <property type="project" value="UniProtKB-KW"/>
</dbReference>
<dbReference type="Pfam" id="PF22175">
    <property type="entry name" value="Ogg-HhH"/>
    <property type="match status" value="1"/>
</dbReference>
<keyword evidence="2" id="KW-0378">Hydrolase</keyword>
<dbReference type="GO" id="GO:0016829">
    <property type="term" value="F:lyase activity"/>
    <property type="evidence" value="ECO:0007669"/>
    <property type="project" value="UniProtKB-KW"/>
</dbReference>
<organism evidence="5">
    <name type="scientific">bioreactor metagenome</name>
    <dbReference type="NCBI Taxonomy" id="1076179"/>
    <lineage>
        <taxon>unclassified sequences</taxon>
        <taxon>metagenomes</taxon>
        <taxon>ecological metagenomes</taxon>
    </lineage>
</organism>
<reference evidence="5" key="1">
    <citation type="submission" date="2019-08" db="EMBL/GenBank/DDBJ databases">
        <authorList>
            <person name="Kucharzyk K."/>
            <person name="Murdoch R.W."/>
            <person name="Higgins S."/>
            <person name="Loffler F."/>
        </authorList>
    </citation>
    <scope>NUCLEOTIDE SEQUENCE</scope>
</reference>
<keyword evidence="1" id="KW-0227">DNA damage</keyword>
<keyword evidence="5" id="KW-0456">Lyase</keyword>
<name>A0A645ISN1_9ZZZZ</name>